<dbReference type="InterPro" id="IPR000792">
    <property type="entry name" value="Tscrpt_reg_LuxR_C"/>
</dbReference>
<comment type="caution">
    <text evidence="2">The sequence shown here is derived from an EMBL/GenBank/DDBJ whole genome shotgun (WGS) entry which is preliminary data.</text>
</comment>
<evidence type="ECO:0000259" key="1">
    <source>
        <dbReference type="PROSITE" id="PS50043"/>
    </source>
</evidence>
<reference evidence="2" key="2">
    <citation type="submission" date="2021-04" db="EMBL/GenBank/DDBJ databases">
        <authorList>
            <person name="Gilroy R."/>
        </authorList>
    </citation>
    <scope>NUCLEOTIDE SEQUENCE</scope>
    <source>
        <strain evidence="2">G3-2149</strain>
    </source>
</reference>
<protein>
    <submittedName>
        <fullName evidence="2">Helix-turn-helix transcriptional regulator</fullName>
    </submittedName>
</protein>
<dbReference type="AlphaFoldDB" id="A0A9E2L837"/>
<dbReference type="EMBL" id="JAHLFU010000230">
    <property type="protein sequence ID" value="MBU3854394.1"/>
    <property type="molecule type" value="Genomic_DNA"/>
</dbReference>
<dbReference type="Pfam" id="PF00196">
    <property type="entry name" value="GerE"/>
    <property type="match status" value="1"/>
</dbReference>
<dbReference type="PRINTS" id="PR00038">
    <property type="entry name" value="HTHLUXR"/>
</dbReference>
<accession>A0A9E2L837</accession>
<dbReference type="InterPro" id="IPR016032">
    <property type="entry name" value="Sig_transdc_resp-reg_C-effctor"/>
</dbReference>
<organism evidence="2 3">
    <name type="scientific">Candidatus Paraprevotella stercoravium</name>
    <dbReference type="NCBI Taxonomy" id="2838725"/>
    <lineage>
        <taxon>Bacteria</taxon>
        <taxon>Pseudomonadati</taxon>
        <taxon>Bacteroidota</taxon>
        <taxon>Bacteroidia</taxon>
        <taxon>Bacteroidales</taxon>
        <taxon>Prevotellaceae</taxon>
        <taxon>Paraprevotella</taxon>
    </lineage>
</organism>
<proteinExistence type="predicted"/>
<reference evidence="2" key="1">
    <citation type="journal article" date="2021" name="PeerJ">
        <title>Extensive microbial diversity within the chicken gut microbiome revealed by metagenomics and culture.</title>
        <authorList>
            <person name="Gilroy R."/>
            <person name="Ravi A."/>
            <person name="Getino M."/>
            <person name="Pursley I."/>
            <person name="Horton D.L."/>
            <person name="Alikhan N.F."/>
            <person name="Baker D."/>
            <person name="Gharbi K."/>
            <person name="Hall N."/>
            <person name="Watson M."/>
            <person name="Adriaenssens E.M."/>
            <person name="Foster-Nyarko E."/>
            <person name="Jarju S."/>
            <person name="Secka A."/>
            <person name="Antonio M."/>
            <person name="Oren A."/>
            <person name="Chaudhuri R.R."/>
            <person name="La Ragione R."/>
            <person name="Hildebrand F."/>
            <person name="Pallen M.J."/>
        </authorList>
    </citation>
    <scope>NUCLEOTIDE SEQUENCE</scope>
    <source>
        <strain evidence="2">G3-2149</strain>
    </source>
</reference>
<dbReference type="GO" id="GO:0006355">
    <property type="term" value="P:regulation of DNA-templated transcription"/>
    <property type="evidence" value="ECO:0007669"/>
    <property type="project" value="InterPro"/>
</dbReference>
<sequence length="249" mass="29747">MNIHKLFNEWNKVTDTDHFSEEQIAQLIHLIKLVMLDEYESFYIIDYSQKRFVYVHDNPLFLCGHSAHEVQNMGYNFYARYVHPEDIPFLFEVNEIGFRKYRELSKVDRNKDGYISYDFRIKNGDAYFPVRHTLIPLIKNKRQEIVWALCKVSLTDQKHPNMIMAKVGEKEILWNRETKCWDEMPSPQLSEKEKEIVRLSVQGFTEKEMSENLQLSESAIKKRKKILFQKLHVKNMSEAIICCTNKKLF</sequence>
<dbReference type="GO" id="GO:0003677">
    <property type="term" value="F:DNA binding"/>
    <property type="evidence" value="ECO:0007669"/>
    <property type="project" value="InterPro"/>
</dbReference>
<dbReference type="CDD" id="cd06170">
    <property type="entry name" value="LuxR_C_like"/>
    <property type="match status" value="1"/>
</dbReference>
<evidence type="ECO:0000313" key="2">
    <source>
        <dbReference type="EMBL" id="MBU3854394.1"/>
    </source>
</evidence>
<dbReference type="SUPFAM" id="SSF46894">
    <property type="entry name" value="C-terminal effector domain of the bipartite response regulators"/>
    <property type="match status" value="1"/>
</dbReference>
<feature type="domain" description="HTH luxR-type" evidence="1">
    <location>
        <begin position="182"/>
        <end position="247"/>
    </location>
</feature>
<dbReference type="Proteomes" id="UP000823865">
    <property type="component" value="Unassembled WGS sequence"/>
</dbReference>
<dbReference type="Gene3D" id="3.30.450.20">
    <property type="entry name" value="PAS domain"/>
    <property type="match status" value="1"/>
</dbReference>
<gene>
    <name evidence="2" type="ORF">H9789_11390</name>
</gene>
<evidence type="ECO:0000313" key="3">
    <source>
        <dbReference type="Proteomes" id="UP000823865"/>
    </source>
</evidence>
<dbReference type="PROSITE" id="PS50043">
    <property type="entry name" value="HTH_LUXR_2"/>
    <property type="match status" value="1"/>
</dbReference>
<dbReference type="Gene3D" id="1.10.10.10">
    <property type="entry name" value="Winged helix-like DNA-binding domain superfamily/Winged helix DNA-binding domain"/>
    <property type="match status" value="1"/>
</dbReference>
<dbReference type="InterPro" id="IPR036388">
    <property type="entry name" value="WH-like_DNA-bd_sf"/>
</dbReference>
<name>A0A9E2L837_9BACT</name>
<dbReference type="SMART" id="SM00421">
    <property type="entry name" value="HTH_LUXR"/>
    <property type="match status" value="1"/>
</dbReference>